<keyword evidence="3" id="KW-1185">Reference proteome</keyword>
<reference evidence="2" key="1">
    <citation type="submission" date="2018-11" db="EMBL/GenBank/DDBJ databases">
        <authorList>
            <consortium name="Pathogen Informatics"/>
        </authorList>
    </citation>
    <scope>NUCLEOTIDE SEQUENCE</scope>
</reference>
<feature type="region of interest" description="Disordered" evidence="1">
    <location>
        <begin position="127"/>
        <end position="165"/>
    </location>
</feature>
<feature type="compositionally biased region" description="Low complexity" evidence="1">
    <location>
        <begin position="150"/>
        <end position="163"/>
    </location>
</feature>
<comment type="caution">
    <text evidence="2">The sequence shown here is derived from an EMBL/GenBank/DDBJ whole genome shotgun (WGS) entry which is preliminary data.</text>
</comment>
<feature type="region of interest" description="Disordered" evidence="1">
    <location>
        <begin position="74"/>
        <end position="113"/>
    </location>
</feature>
<gene>
    <name evidence="2" type="ORF">PXEA_LOCUS37402</name>
</gene>
<protein>
    <submittedName>
        <fullName evidence="2">Uncharacterized protein</fullName>
    </submittedName>
</protein>
<dbReference type="AlphaFoldDB" id="A0A448XSK5"/>
<proteinExistence type="predicted"/>
<evidence type="ECO:0000256" key="1">
    <source>
        <dbReference type="SAM" id="MobiDB-lite"/>
    </source>
</evidence>
<dbReference type="EMBL" id="CAAALY010287394">
    <property type="protein sequence ID" value="VEL43962.1"/>
    <property type="molecule type" value="Genomic_DNA"/>
</dbReference>
<name>A0A448XSK5_9PLAT</name>
<dbReference type="Proteomes" id="UP000784294">
    <property type="component" value="Unassembled WGS sequence"/>
</dbReference>
<organism evidence="2 3">
    <name type="scientific">Protopolystoma xenopodis</name>
    <dbReference type="NCBI Taxonomy" id="117903"/>
    <lineage>
        <taxon>Eukaryota</taxon>
        <taxon>Metazoa</taxon>
        <taxon>Spiralia</taxon>
        <taxon>Lophotrochozoa</taxon>
        <taxon>Platyhelminthes</taxon>
        <taxon>Monogenea</taxon>
        <taxon>Polyopisthocotylea</taxon>
        <taxon>Polystomatidea</taxon>
        <taxon>Polystomatidae</taxon>
        <taxon>Protopolystoma</taxon>
    </lineage>
</organism>
<evidence type="ECO:0000313" key="3">
    <source>
        <dbReference type="Proteomes" id="UP000784294"/>
    </source>
</evidence>
<sequence length="184" mass="20288">MSASSTAKLAPLRRQTSVDSVTFSFSPLVKTVASFVGAAKRLSASLFPRTHHPCTCVRVCTKDVHRLSSRLVGWSSHTPRHGQLTGSGQCNRHPRNPFSPPPPPLSNSNNNNVDKDKEKITVATEHMRGPVAQEVPRLGKKSRGCKIGRSNRSSRSSRQSRLSQEPPRLRFLLTWLEADSLGRS</sequence>
<accession>A0A448XSK5</accession>
<evidence type="ECO:0000313" key="2">
    <source>
        <dbReference type="EMBL" id="VEL43962.1"/>
    </source>
</evidence>